<reference evidence="2 3" key="1">
    <citation type="journal article" date="2013" name="Curr. Biol.">
        <title>The Genome of the Foraminiferan Reticulomyxa filosa.</title>
        <authorList>
            <person name="Glockner G."/>
            <person name="Hulsmann N."/>
            <person name="Schleicher M."/>
            <person name="Noegel A.A."/>
            <person name="Eichinger L."/>
            <person name="Gallinger C."/>
            <person name="Pawlowski J."/>
            <person name="Sierra R."/>
            <person name="Euteneuer U."/>
            <person name="Pillet L."/>
            <person name="Moustafa A."/>
            <person name="Platzer M."/>
            <person name="Groth M."/>
            <person name="Szafranski K."/>
            <person name="Schliwa M."/>
        </authorList>
    </citation>
    <scope>NUCLEOTIDE SEQUENCE [LARGE SCALE GENOMIC DNA]</scope>
</reference>
<keyword evidence="3" id="KW-1185">Reference proteome</keyword>
<accession>X6PER1</accession>
<comment type="caution">
    <text evidence="2">The sequence shown here is derived from an EMBL/GenBank/DDBJ whole genome shotgun (WGS) entry which is preliminary data.</text>
</comment>
<feature type="region of interest" description="Disordered" evidence="1">
    <location>
        <begin position="1"/>
        <end position="43"/>
    </location>
</feature>
<feature type="non-terminal residue" evidence="2">
    <location>
        <position position="313"/>
    </location>
</feature>
<sequence length="313" mass="37094">MRSASSMRNYLQGNETNGKSEAKETNRQPLEKETKELMEWTEEDKAKLNKANYQIKRRLSSQELWKSHYKNDKMHRLRYRRRSKSDPEKLAMTQRWHRKCDYEYRPNTKNLFMLSAVGTHSNDPNKINEHEPKLGLIPSSRQDEQFLFRYLFDDEDYTDSEPSLSLSVIAGDVVDLLDLNAIDEKESYVGKDKTTTESTMVSENVALHKDKQKTKKQTDKRDSDMPNESRRMSYRESMMSRIIPNYRNKTTVSQANKLFDHDTQHQGHTYAKKEWIEQEFGKYTSTLLEFNVKKKDKWGRDQPRVLVVDITMQ</sequence>
<feature type="compositionally biased region" description="Basic and acidic residues" evidence="1">
    <location>
        <begin position="216"/>
        <end position="232"/>
    </location>
</feature>
<proteinExistence type="predicted"/>
<dbReference type="AlphaFoldDB" id="X6PER1"/>
<gene>
    <name evidence="2" type="ORF">RFI_00363</name>
</gene>
<protein>
    <submittedName>
        <fullName evidence="2">Uncharacterized protein</fullName>
    </submittedName>
</protein>
<evidence type="ECO:0000313" key="2">
    <source>
        <dbReference type="EMBL" id="ETO36701.1"/>
    </source>
</evidence>
<feature type="compositionally biased region" description="Basic and acidic residues" evidence="1">
    <location>
        <begin position="18"/>
        <end position="43"/>
    </location>
</feature>
<feature type="region of interest" description="Disordered" evidence="1">
    <location>
        <begin position="193"/>
        <end position="232"/>
    </location>
</feature>
<evidence type="ECO:0000313" key="3">
    <source>
        <dbReference type="Proteomes" id="UP000023152"/>
    </source>
</evidence>
<dbReference type="EMBL" id="ASPP01000379">
    <property type="protein sequence ID" value="ETO36701.1"/>
    <property type="molecule type" value="Genomic_DNA"/>
</dbReference>
<organism evidence="2 3">
    <name type="scientific">Reticulomyxa filosa</name>
    <dbReference type="NCBI Taxonomy" id="46433"/>
    <lineage>
        <taxon>Eukaryota</taxon>
        <taxon>Sar</taxon>
        <taxon>Rhizaria</taxon>
        <taxon>Retaria</taxon>
        <taxon>Foraminifera</taxon>
        <taxon>Monothalamids</taxon>
        <taxon>Reticulomyxidae</taxon>
        <taxon>Reticulomyxa</taxon>
    </lineage>
</organism>
<evidence type="ECO:0000256" key="1">
    <source>
        <dbReference type="SAM" id="MobiDB-lite"/>
    </source>
</evidence>
<dbReference type="Proteomes" id="UP000023152">
    <property type="component" value="Unassembled WGS sequence"/>
</dbReference>
<name>X6PER1_RETFI</name>
<feature type="compositionally biased region" description="Polar residues" evidence="1">
    <location>
        <begin position="1"/>
        <end position="17"/>
    </location>
</feature>